<evidence type="ECO:0000256" key="1">
    <source>
        <dbReference type="SAM" id="MobiDB-lite"/>
    </source>
</evidence>
<dbReference type="Proteomes" id="UP000694892">
    <property type="component" value="Chromosome 2L"/>
</dbReference>
<name>A0A974DR23_XENLA</name>
<sequence>MDSSALFTLEDINLSSRSSSSSNIGGSRMEGAMGAIGPNQLNENFLQSTSWPMTGVGVGTARAVKMVTVKSPQGFESLSNTLRDEDFASEELDLT</sequence>
<organism evidence="2 3">
    <name type="scientific">Xenopus laevis</name>
    <name type="common">African clawed frog</name>
    <dbReference type="NCBI Taxonomy" id="8355"/>
    <lineage>
        <taxon>Eukaryota</taxon>
        <taxon>Metazoa</taxon>
        <taxon>Chordata</taxon>
        <taxon>Craniata</taxon>
        <taxon>Vertebrata</taxon>
        <taxon>Euteleostomi</taxon>
        <taxon>Amphibia</taxon>
        <taxon>Batrachia</taxon>
        <taxon>Anura</taxon>
        <taxon>Pipoidea</taxon>
        <taxon>Pipidae</taxon>
        <taxon>Xenopodinae</taxon>
        <taxon>Xenopus</taxon>
        <taxon>Xenopus</taxon>
    </lineage>
</organism>
<reference evidence="3" key="1">
    <citation type="journal article" date="2016" name="Nature">
        <title>Genome evolution in the allotetraploid frog Xenopus laevis.</title>
        <authorList>
            <person name="Session A.M."/>
            <person name="Uno Y."/>
            <person name="Kwon T."/>
            <person name="Chapman J.A."/>
            <person name="Toyoda A."/>
            <person name="Takahashi S."/>
            <person name="Fukui A."/>
            <person name="Hikosaka A."/>
            <person name="Suzuki A."/>
            <person name="Kondo M."/>
            <person name="van Heeringen S.J."/>
            <person name="Quigley I."/>
            <person name="Heinz S."/>
            <person name="Ogino H."/>
            <person name="Ochi H."/>
            <person name="Hellsten U."/>
            <person name="Lyons J.B."/>
            <person name="Simakov O."/>
            <person name="Putnam N."/>
            <person name="Stites J."/>
            <person name="Kuroki Y."/>
            <person name="Tanaka T."/>
            <person name="Michiue T."/>
            <person name="Watanabe M."/>
            <person name="Bogdanovic O."/>
            <person name="Lister R."/>
            <person name="Georgiou G."/>
            <person name="Paranjpe S.S."/>
            <person name="van Kruijsbergen I."/>
            <person name="Shu S."/>
            <person name="Carlson J."/>
            <person name="Kinoshita T."/>
            <person name="Ohta Y."/>
            <person name="Mawaribuchi S."/>
            <person name="Jenkins J."/>
            <person name="Grimwood J."/>
            <person name="Schmutz J."/>
            <person name="Mitros T."/>
            <person name="Mozaffari S.V."/>
            <person name="Suzuki Y."/>
            <person name="Haramoto Y."/>
            <person name="Yamamoto T.S."/>
            <person name="Takagi C."/>
            <person name="Heald R."/>
            <person name="Miller K."/>
            <person name="Haudenschild C."/>
            <person name="Kitzman J."/>
            <person name="Nakayama T."/>
            <person name="Izutsu Y."/>
            <person name="Robert J."/>
            <person name="Fortriede J."/>
            <person name="Burns K."/>
            <person name="Lotay V."/>
            <person name="Karimi K."/>
            <person name="Yasuoka Y."/>
            <person name="Dichmann D.S."/>
            <person name="Flajnik M.F."/>
            <person name="Houston D.W."/>
            <person name="Shendure J."/>
            <person name="DuPasquier L."/>
            <person name="Vize P.D."/>
            <person name="Zorn A.M."/>
            <person name="Ito M."/>
            <person name="Marcotte E.M."/>
            <person name="Wallingford J.B."/>
            <person name="Ito Y."/>
            <person name="Asashima M."/>
            <person name="Ueno N."/>
            <person name="Matsuda Y."/>
            <person name="Veenstra G.J."/>
            <person name="Fujiyama A."/>
            <person name="Harland R.M."/>
            <person name="Taira M."/>
            <person name="Rokhsar D.S."/>
        </authorList>
    </citation>
    <scope>NUCLEOTIDE SEQUENCE [LARGE SCALE GENOMIC DNA]</scope>
    <source>
        <strain evidence="3">J</strain>
    </source>
</reference>
<protein>
    <submittedName>
        <fullName evidence="2">Uncharacterized protein</fullName>
    </submittedName>
</protein>
<accession>A0A974DR23</accession>
<feature type="compositionally biased region" description="Low complexity" evidence="1">
    <location>
        <begin position="16"/>
        <end position="27"/>
    </location>
</feature>
<proteinExistence type="predicted"/>
<evidence type="ECO:0000313" key="3">
    <source>
        <dbReference type="Proteomes" id="UP000694892"/>
    </source>
</evidence>
<dbReference type="AlphaFoldDB" id="A0A974DR23"/>
<gene>
    <name evidence="2" type="ORF">XELAEV_18013264mg</name>
</gene>
<dbReference type="EMBL" id="CM004468">
    <property type="protein sequence ID" value="OCT95576.1"/>
    <property type="molecule type" value="Genomic_DNA"/>
</dbReference>
<evidence type="ECO:0000313" key="2">
    <source>
        <dbReference type="EMBL" id="OCT95576.1"/>
    </source>
</evidence>
<feature type="region of interest" description="Disordered" evidence="1">
    <location>
        <begin position="16"/>
        <end position="36"/>
    </location>
</feature>